<keyword evidence="2" id="KW-1185">Reference proteome</keyword>
<gene>
    <name evidence="1" type="ORF">WMQ36_02635</name>
</gene>
<name>A0ABV1D0E4_9FIRM</name>
<evidence type="ECO:0000313" key="1">
    <source>
        <dbReference type="EMBL" id="MEQ2423863.1"/>
    </source>
</evidence>
<dbReference type="RefSeq" id="WP_008718523.1">
    <property type="nucleotide sequence ID" value="NZ_JBBMFM010000005.1"/>
</dbReference>
<dbReference type="EMBL" id="JBBMFM010000005">
    <property type="protein sequence ID" value="MEQ2423863.1"/>
    <property type="molecule type" value="Genomic_DNA"/>
</dbReference>
<organism evidence="1 2">
    <name type="scientific">Enterocloster hominis</name>
    <name type="common">ex Hitch et al. 2024</name>
    <dbReference type="NCBI Taxonomy" id="1917870"/>
    <lineage>
        <taxon>Bacteria</taxon>
        <taxon>Bacillati</taxon>
        <taxon>Bacillota</taxon>
        <taxon>Clostridia</taxon>
        <taxon>Lachnospirales</taxon>
        <taxon>Lachnospiraceae</taxon>
        <taxon>Enterocloster</taxon>
    </lineage>
</organism>
<reference evidence="1 2" key="1">
    <citation type="submission" date="2024-03" db="EMBL/GenBank/DDBJ databases">
        <title>Human intestinal bacterial collection.</title>
        <authorList>
            <person name="Pauvert C."/>
            <person name="Hitch T.C.A."/>
            <person name="Clavel T."/>
        </authorList>
    </citation>
    <scope>NUCLEOTIDE SEQUENCE [LARGE SCALE GENOMIC DNA]</scope>
    <source>
        <strain evidence="1 2">CLA-SR-H021</strain>
    </source>
</reference>
<comment type="caution">
    <text evidence="1">The sequence shown here is derived from an EMBL/GenBank/DDBJ whole genome shotgun (WGS) entry which is preliminary data.</text>
</comment>
<proteinExistence type="predicted"/>
<sequence length="132" mass="15461">MALFRKIVVDGHEYEWKYTFDDYDWQEPSHLVFRSVDRKLKIILYFRSPGWEIGKCPFNAGLTAVKDGGPVIVNMNQPRFVAELLRYLLEYRLGPSSRGILVYRDGLDILHELGYRFEYSLGSRTHAARTEN</sequence>
<protein>
    <submittedName>
        <fullName evidence="1">Uncharacterized protein</fullName>
    </submittedName>
</protein>
<dbReference type="Proteomes" id="UP001454086">
    <property type="component" value="Unassembled WGS sequence"/>
</dbReference>
<evidence type="ECO:0000313" key="2">
    <source>
        <dbReference type="Proteomes" id="UP001454086"/>
    </source>
</evidence>
<accession>A0ABV1D0E4</accession>